<dbReference type="OrthoDB" id="2103397at2759"/>
<dbReference type="STRING" id="2060905.A0A2B7WQF3"/>
<proteinExistence type="predicted"/>
<evidence type="ECO:0000313" key="1">
    <source>
        <dbReference type="EMBL" id="PGG98799.1"/>
    </source>
</evidence>
<dbReference type="EMBL" id="PDNC01000112">
    <property type="protein sequence ID" value="PGG98799.1"/>
    <property type="molecule type" value="Genomic_DNA"/>
</dbReference>
<name>A0A2B7WQF3_9EURO</name>
<organism evidence="1 2">
    <name type="scientific">Blastomyces parvus</name>
    <dbReference type="NCBI Taxonomy" id="2060905"/>
    <lineage>
        <taxon>Eukaryota</taxon>
        <taxon>Fungi</taxon>
        <taxon>Dikarya</taxon>
        <taxon>Ascomycota</taxon>
        <taxon>Pezizomycotina</taxon>
        <taxon>Eurotiomycetes</taxon>
        <taxon>Eurotiomycetidae</taxon>
        <taxon>Onygenales</taxon>
        <taxon>Ajellomycetaceae</taxon>
        <taxon>Blastomyces</taxon>
    </lineage>
</organism>
<gene>
    <name evidence="1" type="ORF">GX51_06595</name>
</gene>
<accession>A0A2B7WQF3</accession>
<comment type="caution">
    <text evidence="1">The sequence shown here is derived from an EMBL/GenBank/DDBJ whole genome shotgun (WGS) entry which is preliminary data.</text>
</comment>
<dbReference type="Proteomes" id="UP000224080">
    <property type="component" value="Unassembled WGS sequence"/>
</dbReference>
<sequence length="83" mass="9102">MGANLVVVETKMQFSAGSDVSFIRFIIRAAILESQFTTPYSGNKRESTLSTFEGTGGPPDFDFITLPGGFIFEEPDDETIVLF</sequence>
<keyword evidence="2" id="KW-1185">Reference proteome</keyword>
<evidence type="ECO:0000313" key="2">
    <source>
        <dbReference type="Proteomes" id="UP000224080"/>
    </source>
</evidence>
<dbReference type="AlphaFoldDB" id="A0A2B7WQF3"/>
<protein>
    <submittedName>
        <fullName evidence="1">Uncharacterized protein</fullName>
    </submittedName>
</protein>
<reference evidence="1 2" key="1">
    <citation type="submission" date="2017-10" db="EMBL/GenBank/DDBJ databases">
        <title>Comparative genomics in systemic dimorphic fungi from Ajellomycetaceae.</title>
        <authorList>
            <person name="Munoz J.F."/>
            <person name="Mcewen J.G."/>
            <person name="Clay O.K."/>
            <person name="Cuomo C.A."/>
        </authorList>
    </citation>
    <scope>NUCLEOTIDE SEQUENCE [LARGE SCALE GENOMIC DNA]</scope>
    <source>
        <strain evidence="1 2">UAMH130</strain>
    </source>
</reference>